<dbReference type="NCBIfam" id="TIGR00671">
    <property type="entry name" value="baf"/>
    <property type="match status" value="1"/>
</dbReference>
<keyword evidence="13 16" id="KW-0173">Coenzyme A biosynthesis</keyword>
<evidence type="ECO:0000313" key="17">
    <source>
        <dbReference type="EMBL" id="EHO17064.1"/>
    </source>
</evidence>
<dbReference type="GeneID" id="86940441"/>
<evidence type="ECO:0000256" key="2">
    <source>
        <dbReference type="ARBA" id="ARBA00001958"/>
    </source>
</evidence>
<feature type="active site" description="Proton acceptor" evidence="16">
    <location>
        <position position="109"/>
    </location>
</feature>
<keyword evidence="11 16" id="KW-0067">ATP-binding</keyword>
<dbReference type="GO" id="GO:0005737">
    <property type="term" value="C:cytoplasm"/>
    <property type="evidence" value="ECO:0007669"/>
    <property type="project" value="UniProtKB-SubCell"/>
</dbReference>
<comment type="cofactor">
    <cofactor evidence="2">
        <name>K(+)</name>
        <dbReference type="ChEBI" id="CHEBI:29103"/>
    </cofactor>
</comment>
<evidence type="ECO:0000256" key="9">
    <source>
        <dbReference type="ARBA" id="ARBA00022741"/>
    </source>
</evidence>
<evidence type="ECO:0000256" key="7">
    <source>
        <dbReference type="ARBA" id="ARBA00022490"/>
    </source>
</evidence>
<comment type="subcellular location">
    <subcellularLocation>
        <location evidence="3 16">Cytoplasm</location>
    </subcellularLocation>
</comment>
<proteinExistence type="inferred from homology"/>
<dbReference type="GO" id="GO:0046872">
    <property type="term" value="F:metal ion binding"/>
    <property type="evidence" value="ECO:0007669"/>
    <property type="project" value="UniProtKB-KW"/>
</dbReference>
<evidence type="ECO:0000256" key="13">
    <source>
        <dbReference type="ARBA" id="ARBA00022993"/>
    </source>
</evidence>
<evidence type="ECO:0000256" key="11">
    <source>
        <dbReference type="ARBA" id="ARBA00022840"/>
    </source>
</evidence>
<dbReference type="GO" id="GO:0004594">
    <property type="term" value="F:pantothenate kinase activity"/>
    <property type="evidence" value="ECO:0007669"/>
    <property type="project" value="UniProtKB-UniRule"/>
</dbReference>
<comment type="caution">
    <text evidence="17">The sequence shown here is derived from an EMBL/GenBank/DDBJ whole genome shotgun (WGS) entry which is preliminary data.</text>
</comment>
<dbReference type="PANTHER" id="PTHR34265:SF1">
    <property type="entry name" value="TYPE III PANTOTHENATE KINASE"/>
    <property type="match status" value="1"/>
</dbReference>
<feature type="binding site" evidence="16">
    <location>
        <begin position="107"/>
        <end position="110"/>
    </location>
    <ligand>
        <name>substrate</name>
    </ligand>
</feature>
<comment type="function">
    <text evidence="16">Catalyzes the phosphorylation of pantothenate (Pan), the first step in CoA biosynthesis.</text>
</comment>
<comment type="pathway">
    <text evidence="4 16">Cofactor biosynthesis; coenzyme A biosynthesis; CoA from (R)-pantothenate: step 1/5.</text>
</comment>
<dbReference type="GO" id="GO:0005524">
    <property type="term" value="F:ATP binding"/>
    <property type="evidence" value="ECO:0007669"/>
    <property type="project" value="UniProtKB-UniRule"/>
</dbReference>
<dbReference type="SUPFAM" id="SSF53067">
    <property type="entry name" value="Actin-like ATPase domain"/>
    <property type="match status" value="2"/>
</dbReference>
<evidence type="ECO:0000256" key="5">
    <source>
        <dbReference type="ARBA" id="ARBA00011738"/>
    </source>
</evidence>
<evidence type="ECO:0000256" key="15">
    <source>
        <dbReference type="ARBA" id="ARBA00040883"/>
    </source>
</evidence>
<comment type="subunit">
    <text evidence="5 16">Homodimer.</text>
</comment>
<keyword evidence="9 16" id="KW-0547">Nucleotide-binding</keyword>
<feature type="binding site" evidence="16">
    <location>
        <begin position="6"/>
        <end position="13"/>
    </location>
    <ligand>
        <name>ATP</name>
        <dbReference type="ChEBI" id="CHEBI:30616"/>
    </ligand>
</feature>
<keyword evidence="7 16" id="KW-0963">Cytoplasm</keyword>
<keyword evidence="16" id="KW-0479">Metal-binding</keyword>
<evidence type="ECO:0000256" key="14">
    <source>
        <dbReference type="ARBA" id="ARBA00038036"/>
    </source>
</evidence>
<comment type="caution">
    <text evidence="16">Lacks conserved residue(s) required for the propagation of feature annotation.</text>
</comment>
<evidence type="ECO:0000256" key="6">
    <source>
        <dbReference type="ARBA" id="ARBA00012102"/>
    </source>
</evidence>
<dbReference type="Proteomes" id="UP000018466">
    <property type="component" value="Unassembled WGS sequence"/>
</dbReference>
<evidence type="ECO:0000256" key="1">
    <source>
        <dbReference type="ARBA" id="ARBA00001206"/>
    </source>
</evidence>
<dbReference type="PANTHER" id="PTHR34265">
    <property type="entry name" value="TYPE III PANTOTHENATE KINASE"/>
    <property type="match status" value="1"/>
</dbReference>
<dbReference type="Gene3D" id="3.30.420.40">
    <property type="match status" value="2"/>
</dbReference>
<keyword evidence="10 16" id="KW-0418">Kinase</keyword>
<evidence type="ECO:0000256" key="16">
    <source>
        <dbReference type="HAMAP-Rule" id="MF_01274"/>
    </source>
</evidence>
<evidence type="ECO:0000256" key="3">
    <source>
        <dbReference type="ARBA" id="ARBA00004496"/>
    </source>
</evidence>
<sequence>MILAIDMGNSNIVIGGIDEASTHFMERITTDTRKTDLEYAVSLKSILDLHHIAAEELEGAILSSVVPPLNAVITEAVRKVTGLSCKLVGAGMKTGMNIRMDDPKHIGSDLIVDSVAAKANYPLPIIVIDMGTATSITALDQNGDYVGGIIHPGLRVSLNTLSGSTAQLPSIDLESPGRALAKNTIEAMQSGILYGTAGMLDGIIARMEAELGSKATIVATGGLARFVTPLCAHRIEIDDLLLLKGLLILYRKNS</sequence>
<dbReference type="EMBL" id="AGEL01000006">
    <property type="protein sequence ID" value="EHO17064.1"/>
    <property type="molecule type" value="Genomic_DNA"/>
</dbReference>
<feature type="binding site" evidence="16">
    <location>
        <position position="132"/>
    </location>
    <ligand>
        <name>ATP</name>
        <dbReference type="ChEBI" id="CHEBI:30616"/>
    </ligand>
</feature>
<evidence type="ECO:0000256" key="10">
    <source>
        <dbReference type="ARBA" id="ARBA00022777"/>
    </source>
</evidence>
<dbReference type="NCBIfam" id="NF009855">
    <property type="entry name" value="PRK13321.1"/>
    <property type="match status" value="1"/>
</dbReference>
<comment type="catalytic activity">
    <reaction evidence="1 16">
        <text>(R)-pantothenate + ATP = (R)-4'-phosphopantothenate + ADP + H(+)</text>
        <dbReference type="Rhea" id="RHEA:16373"/>
        <dbReference type="ChEBI" id="CHEBI:10986"/>
        <dbReference type="ChEBI" id="CHEBI:15378"/>
        <dbReference type="ChEBI" id="CHEBI:29032"/>
        <dbReference type="ChEBI" id="CHEBI:30616"/>
        <dbReference type="ChEBI" id="CHEBI:456216"/>
        <dbReference type="EC" id="2.7.1.33"/>
    </reaction>
</comment>
<feature type="binding site" evidence="16">
    <location>
        <position position="129"/>
    </location>
    <ligand>
        <name>K(+)</name>
        <dbReference type="ChEBI" id="CHEBI:29103"/>
    </ligand>
</feature>
<protein>
    <recommendedName>
        <fullName evidence="15 16">Type III pantothenate kinase</fullName>
        <ecNumber evidence="6 16">2.7.1.33</ecNumber>
    </recommendedName>
    <alternativeName>
        <fullName evidence="16">PanK-III</fullName>
    </alternativeName>
    <alternativeName>
        <fullName evidence="16">Pantothenic acid kinase</fullName>
    </alternativeName>
</protein>
<organism evidence="17 18">
    <name type="scientific">Stomatobaculum longum</name>
    <dbReference type="NCBI Taxonomy" id="796942"/>
    <lineage>
        <taxon>Bacteria</taxon>
        <taxon>Bacillati</taxon>
        <taxon>Bacillota</taxon>
        <taxon>Clostridia</taxon>
        <taxon>Lachnospirales</taxon>
        <taxon>Lachnospiraceae</taxon>
        <taxon>Stomatobaculum</taxon>
    </lineage>
</organism>
<dbReference type="Pfam" id="PF03309">
    <property type="entry name" value="Pan_kinase"/>
    <property type="match status" value="1"/>
</dbReference>
<evidence type="ECO:0000313" key="18">
    <source>
        <dbReference type="Proteomes" id="UP000018466"/>
    </source>
</evidence>
<keyword evidence="8 16" id="KW-0808">Transferase</keyword>
<accession>A0AA36Y516</accession>
<feature type="binding site" evidence="16">
    <location>
        <position position="184"/>
    </location>
    <ligand>
        <name>substrate</name>
    </ligand>
</feature>
<dbReference type="AlphaFoldDB" id="A0AA36Y516"/>
<keyword evidence="18" id="KW-1185">Reference proteome</keyword>
<evidence type="ECO:0000256" key="8">
    <source>
        <dbReference type="ARBA" id="ARBA00022679"/>
    </source>
</evidence>
<dbReference type="InterPro" id="IPR004619">
    <property type="entry name" value="Type_III_PanK"/>
</dbReference>
<reference evidence="17 18" key="1">
    <citation type="submission" date="2011-10" db="EMBL/GenBank/DDBJ databases">
        <title>The Genome Sequence of Lachnospiraceae bacterium ACC2.</title>
        <authorList>
            <consortium name="The Broad Institute Genome Sequencing Platform"/>
            <person name="Earl A."/>
            <person name="Ward D."/>
            <person name="Feldgarden M."/>
            <person name="Gevers D."/>
            <person name="Sizova M."/>
            <person name="Hazen A."/>
            <person name="Epstein S."/>
            <person name="Young S.K."/>
            <person name="Zeng Q."/>
            <person name="Gargeya S."/>
            <person name="Fitzgerald M."/>
            <person name="Haas B."/>
            <person name="Abouelleil A."/>
            <person name="Alvarado L."/>
            <person name="Arachchi H.M."/>
            <person name="Berlin A."/>
            <person name="Brown A."/>
            <person name="Chapman S.B."/>
            <person name="Chen Z."/>
            <person name="Dunbar C."/>
            <person name="Freedman E."/>
            <person name="Gearin G."/>
            <person name="Goldberg J."/>
            <person name="Griggs A."/>
            <person name="Gujja S."/>
            <person name="Heiman D."/>
            <person name="Howarth C."/>
            <person name="Larson L."/>
            <person name="Lui A."/>
            <person name="MacDonald P.J.P."/>
            <person name="Montmayeur A."/>
            <person name="Murphy C."/>
            <person name="Neiman D."/>
            <person name="Pearson M."/>
            <person name="Priest M."/>
            <person name="Roberts A."/>
            <person name="Saif S."/>
            <person name="Shea T."/>
            <person name="Shenoy N."/>
            <person name="Sisk P."/>
            <person name="Stolte C."/>
            <person name="Sykes S."/>
            <person name="Wortman J."/>
            <person name="Nusbaum C."/>
            <person name="Birren B."/>
        </authorList>
    </citation>
    <scope>NUCLEOTIDE SEQUENCE [LARGE SCALE GENOMIC DNA]</scope>
    <source>
        <strain evidence="17 18">ACC2</strain>
    </source>
</reference>
<name>A0AA36Y516_9FIRM</name>
<evidence type="ECO:0000256" key="4">
    <source>
        <dbReference type="ARBA" id="ARBA00005225"/>
    </source>
</evidence>
<dbReference type="EC" id="2.7.1.33" evidence="6 16"/>
<dbReference type="HAMAP" id="MF_01274">
    <property type="entry name" value="Pantothen_kinase_3"/>
    <property type="match status" value="1"/>
</dbReference>
<dbReference type="CDD" id="cd24015">
    <property type="entry name" value="ASKHA_NBD_PanK-III"/>
    <property type="match status" value="1"/>
</dbReference>
<dbReference type="GO" id="GO:0015937">
    <property type="term" value="P:coenzyme A biosynthetic process"/>
    <property type="evidence" value="ECO:0007669"/>
    <property type="project" value="UniProtKB-UniRule"/>
</dbReference>
<comment type="similarity">
    <text evidence="14 16">Belongs to the type III pantothenate kinase family.</text>
</comment>
<keyword evidence="12 16" id="KW-0630">Potassium</keyword>
<gene>
    <name evidence="16" type="primary">coaX</name>
    <name evidence="17" type="ORF">HMPREF9623_00663</name>
</gene>
<comment type="cofactor">
    <cofactor evidence="16">
        <name>NH4(+)</name>
        <dbReference type="ChEBI" id="CHEBI:28938"/>
    </cofactor>
    <cofactor evidence="16">
        <name>K(+)</name>
        <dbReference type="ChEBI" id="CHEBI:29103"/>
    </cofactor>
    <text evidence="16">A monovalent cation. Ammonium or potassium.</text>
</comment>
<dbReference type="RefSeq" id="WP_009532496.1">
    <property type="nucleotide sequence ID" value="NZ_JH590862.1"/>
</dbReference>
<dbReference type="InterPro" id="IPR043129">
    <property type="entry name" value="ATPase_NBD"/>
</dbReference>
<evidence type="ECO:0000256" key="12">
    <source>
        <dbReference type="ARBA" id="ARBA00022958"/>
    </source>
</evidence>